<reference evidence="2" key="1">
    <citation type="submission" date="2022-11" db="UniProtKB">
        <authorList>
            <consortium name="WormBaseParasite"/>
        </authorList>
    </citation>
    <scope>IDENTIFICATION</scope>
</reference>
<name>A0A915J3T5_ROMCU</name>
<dbReference type="AlphaFoldDB" id="A0A915J3T5"/>
<protein>
    <submittedName>
        <fullName evidence="2">Ovule protein</fullName>
    </submittedName>
</protein>
<evidence type="ECO:0000313" key="2">
    <source>
        <dbReference type="WBParaSite" id="nRc.2.0.1.t20367-RA"/>
    </source>
</evidence>
<sequence>MRKKLTKMKLVNRPPFLIQYPPFVLYLTSRMSQFFLQLRKVAILLIKLKPWETHAILCISKLRTSKIPSLLISKTVLSNW</sequence>
<dbReference type="WBParaSite" id="nRc.2.0.1.t20367-RA">
    <property type="protein sequence ID" value="nRc.2.0.1.t20367-RA"/>
    <property type="gene ID" value="nRc.2.0.1.g20367"/>
</dbReference>
<proteinExistence type="predicted"/>
<accession>A0A915J3T5</accession>
<keyword evidence="1" id="KW-1185">Reference proteome</keyword>
<dbReference type="Proteomes" id="UP000887565">
    <property type="component" value="Unplaced"/>
</dbReference>
<organism evidence="1 2">
    <name type="scientific">Romanomermis culicivorax</name>
    <name type="common">Nematode worm</name>
    <dbReference type="NCBI Taxonomy" id="13658"/>
    <lineage>
        <taxon>Eukaryota</taxon>
        <taxon>Metazoa</taxon>
        <taxon>Ecdysozoa</taxon>
        <taxon>Nematoda</taxon>
        <taxon>Enoplea</taxon>
        <taxon>Dorylaimia</taxon>
        <taxon>Mermithida</taxon>
        <taxon>Mermithoidea</taxon>
        <taxon>Mermithidae</taxon>
        <taxon>Romanomermis</taxon>
    </lineage>
</organism>
<evidence type="ECO:0000313" key="1">
    <source>
        <dbReference type="Proteomes" id="UP000887565"/>
    </source>
</evidence>